<dbReference type="EMBL" id="GL890840">
    <property type="protein sequence ID" value="EGJ34014.1"/>
    <property type="molecule type" value="Genomic_DNA"/>
</dbReference>
<proteinExistence type="predicted"/>
<gene>
    <name evidence="1" type="ORF">LYNGBM3L_22920</name>
</gene>
<sequence>MKEEKLKVIWLKVIWLKVEG</sequence>
<reference evidence="2" key="1">
    <citation type="journal article" date="2011" name="Proc. Natl. Acad. Sci. U.S.A.">
        <title>Genomic insights into the physiology and ecology of the marine filamentous cyanobacterium Lyngbya majuscula.</title>
        <authorList>
            <person name="Jones A.C."/>
            <person name="Monroe E.A."/>
            <person name="Podell S."/>
            <person name="Hess W.R."/>
            <person name="Klages S."/>
            <person name="Esquenazi E."/>
            <person name="Niessen S."/>
            <person name="Hoover H."/>
            <person name="Rothmann M."/>
            <person name="Lasken R.S."/>
            <person name="Yates J.R.III."/>
            <person name="Reinhardt R."/>
            <person name="Kube M."/>
            <person name="Burkart M.D."/>
            <person name="Allen E.E."/>
            <person name="Dorrestein P.C."/>
            <person name="Gerwick W.H."/>
            <person name="Gerwick L."/>
        </authorList>
    </citation>
    <scope>NUCLEOTIDE SEQUENCE [LARGE SCALE GENOMIC DNA]</scope>
    <source>
        <strain evidence="2">3L</strain>
    </source>
</reference>
<name>F4XMV5_9CYAN</name>
<dbReference type="HOGENOM" id="CLU_3428268_0_0_3"/>
<dbReference type="AlphaFoldDB" id="F4XMV5"/>
<organism evidence="1 2">
    <name type="scientific">Moorena producens 3L</name>
    <dbReference type="NCBI Taxonomy" id="489825"/>
    <lineage>
        <taxon>Bacteria</taxon>
        <taxon>Bacillati</taxon>
        <taxon>Cyanobacteriota</taxon>
        <taxon>Cyanophyceae</taxon>
        <taxon>Coleofasciculales</taxon>
        <taxon>Coleofasciculaceae</taxon>
        <taxon>Moorena</taxon>
    </lineage>
</organism>
<protein>
    <submittedName>
        <fullName evidence="1">Uncharacterized protein</fullName>
    </submittedName>
</protein>
<keyword evidence="2" id="KW-1185">Reference proteome</keyword>
<dbReference type="Proteomes" id="UP000003959">
    <property type="component" value="Unassembled WGS sequence"/>
</dbReference>
<evidence type="ECO:0000313" key="2">
    <source>
        <dbReference type="Proteomes" id="UP000003959"/>
    </source>
</evidence>
<accession>F4XMV5</accession>
<evidence type="ECO:0000313" key="1">
    <source>
        <dbReference type="EMBL" id="EGJ34014.1"/>
    </source>
</evidence>